<proteinExistence type="inferred from homology"/>
<keyword evidence="2" id="KW-0680">Restriction system</keyword>
<gene>
    <name evidence="5" type="ORF">SDC9_90595</name>
</gene>
<protein>
    <recommendedName>
        <fullName evidence="4">Type I restriction modification DNA specificity domain-containing protein</fullName>
    </recommendedName>
</protein>
<accession>A0A644ZT33</accession>
<evidence type="ECO:0000256" key="2">
    <source>
        <dbReference type="ARBA" id="ARBA00022747"/>
    </source>
</evidence>
<dbReference type="PANTHER" id="PTHR30408">
    <property type="entry name" value="TYPE-1 RESTRICTION ENZYME ECOKI SPECIFICITY PROTEIN"/>
    <property type="match status" value="1"/>
</dbReference>
<dbReference type="InterPro" id="IPR044946">
    <property type="entry name" value="Restrct_endonuc_typeI_TRD_sf"/>
</dbReference>
<dbReference type="PANTHER" id="PTHR30408:SF12">
    <property type="entry name" value="TYPE I RESTRICTION ENZYME MJAVIII SPECIFICITY SUBUNIT"/>
    <property type="match status" value="1"/>
</dbReference>
<comment type="caution">
    <text evidence="5">The sequence shown here is derived from an EMBL/GenBank/DDBJ whole genome shotgun (WGS) entry which is preliminary data.</text>
</comment>
<dbReference type="Pfam" id="PF01420">
    <property type="entry name" value="Methylase_S"/>
    <property type="match status" value="1"/>
</dbReference>
<name>A0A644ZT33_9ZZZZ</name>
<dbReference type="GO" id="GO:0003677">
    <property type="term" value="F:DNA binding"/>
    <property type="evidence" value="ECO:0007669"/>
    <property type="project" value="UniProtKB-KW"/>
</dbReference>
<keyword evidence="3" id="KW-0238">DNA-binding</keyword>
<feature type="domain" description="Type I restriction modification DNA specificity" evidence="4">
    <location>
        <begin position="3"/>
        <end position="170"/>
    </location>
</feature>
<evidence type="ECO:0000256" key="3">
    <source>
        <dbReference type="ARBA" id="ARBA00023125"/>
    </source>
</evidence>
<evidence type="ECO:0000313" key="5">
    <source>
        <dbReference type="EMBL" id="MPM43917.1"/>
    </source>
</evidence>
<organism evidence="5">
    <name type="scientific">bioreactor metagenome</name>
    <dbReference type="NCBI Taxonomy" id="1076179"/>
    <lineage>
        <taxon>unclassified sequences</taxon>
        <taxon>metagenomes</taxon>
        <taxon>ecological metagenomes</taxon>
    </lineage>
</organism>
<dbReference type="EMBL" id="VSSQ01010285">
    <property type="protein sequence ID" value="MPM43917.1"/>
    <property type="molecule type" value="Genomic_DNA"/>
</dbReference>
<dbReference type="AlphaFoldDB" id="A0A644ZT33"/>
<comment type="similarity">
    <text evidence="1">Belongs to the type-I restriction system S methylase family.</text>
</comment>
<dbReference type="InterPro" id="IPR000055">
    <property type="entry name" value="Restrct_endonuc_typeI_TRD"/>
</dbReference>
<reference evidence="5" key="1">
    <citation type="submission" date="2019-08" db="EMBL/GenBank/DDBJ databases">
        <authorList>
            <person name="Kucharzyk K."/>
            <person name="Murdoch R.W."/>
            <person name="Higgins S."/>
            <person name="Loffler F."/>
        </authorList>
    </citation>
    <scope>NUCLEOTIDE SEQUENCE</scope>
</reference>
<evidence type="ECO:0000256" key="1">
    <source>
        <dbReference type="ARBA" id="ARBA00010923"/>
    </source>
</evidence>
<dbReference type="Gene3D" id="3.90.220.20">
    <property type="entry name" value="DNA methylase specificity domains"/>
    <property type="match status" value="1"/>
</dbReference>
<evidence type="ECO:0000259" key="4">
    <source>
        <dbReference type="Pfam" id="PF01420"/>
    </source>
</evidence>
<dbReference type="GO" id="GO:0009307">
    <property type="term" value="P:DNA restriction-modification system"/>
    <property type="evidence" value="ECO:0007669"/>
    <property type="project" value="UniProtKB-KW"/>
</dbReference>
<dbReference type="SUPFAM" id="SSF116734">
    <property type="entry name" value="DNA methylase specificity domain"/>
    <property type="match status" value="1"/>
</dbReference>
<sequence>MISLADIGQVFSGLSGKSAEDFGNGERYITYLNVYQNDIIDDSAVGYVSIQDGEDQNMVSYGDILFTLSSETANEVGITSVYLSNKKDKYLNSFCFGYRLNDFQTLNPEYLPYCFSSTRFRKHILPFAQGSTRYNLHKVDFIKSKFRVPTITNQKAIANIMSTHNRKLTTDKHLLVRYQEQKSYLLQKLFI</sequence>
<dbReference type="InterPro" id="IPR052021">
    <property type="entry name" value="Type-I_RS_S_subunit"/>
</dbReference>